<dbReference type="OrthoDB" id="157579at2"/>
<name>A0A328VDI6_9CHLR</name>
<reference evidence="1 2" key="1">
    <citation type="submission" date="2016-08" db="EMBL/GenBank/DDBJ databases">
        <title>Analysis of Carbohydrate Active Enzymes in Thermogemmatispora T81 Reveals Carbohydrate Degradation Ability.</title>
        <authorList>
            <person name="Tomazini A."/>
            <person name="Lal S."/>
            <person name="Stott M."/>
            <person name="Henrissat B."/>
            <person name="Polikarpov I."/>
            <person name="Sparling R."/>
            <person name="Levin D.B."/>
        </authorList>
    </citation>
    <scope>NUCLEOTIDE SEQUENCE [LARGE SCALE GENOMIC DNA]</scope>
    <source>
        <strain evidence="1 2">T81</strain>
    </source>
</reference>
<evidence type="ECO:0000313" key="2">
    <source>
        <dbReference type="Proteomes" id="UP000248706"/>
    </source>
</evidence>
<accession>A0A328VDI6</accession>
<sequence>MSNQLQLQQATEQDEIINEVCNLASKLASVFHEPPCYWTAAMLRKCYQQSYAAFSESQRSPWEQRRRWWVLHYADMALYAFCCRAEGSIEELEDFQDVTQTLNRTHGYRITLRQAANAAIARHSLYLRGSLPSREESRRAVLEALQIEA</sequence>
<evidence type="ECO:0000313" key="1">
    <source>
        <dbReference type="EMBL" id="RAQ94919.1"/>
    </source>
</evidence>
<dbReference type="RefSeq" id="WP_112427215.1">
    <property type="nucleotide sequence ID" value="NZ_MCIF01000002.1"/>
</dbReference>
<keyword evidence="2" id="KW-1185">Reference proteome</keyword>
<organism evidence="1 2">
    <name type="scientific">Thermogemmatispora tikiterensis</name>
    <dbReference type="NCBI Taxonomy" id="1825093"/>
    <lineage>
        <taxon>Bacteria</taxon>
        <taxon>Bacillati</taxon>
        <taxon>Chloroflexota</taxon>
        <taxon>Ktedonobacteria</taxon>
        <taxon>Thermogemmatisporales</taxon>
        <taxon>Thermogemmatisporaceae</taxon>
        <taxon>Thermogemmatispora</taxon>
    </lineage>
</organism>
<gene>
    <name evidence="1" type="ORF">A4R35_05185</name>
</gene>
<protein>
    <submittedName>
        <fullName evidence="1">Uncharacterized protein</fullName>
    </submittedName>
</protein>
<dbReference type="Proteomes" id="UP000248706">
    <property type="component" value="Unassembled WGS sequence"/>
</dbReference>
<comment type="caution">
    <text evidence="1">The sequence shown here is derived from an EMBL/GenBank/DDBJ whole genome shotgun (WGS) entry which is preliminary data.</text>
</comment>
<dbReference type="AlphaFoldDB" id="A0A328VDI6"/>
<dbReference type="EMBL" id="MCIF01000002">
    <property type="protein sequence ID" value="RAQ94919.1"/>
    <property type="molecule type" value="Genomic_DNA"/>
</dbReference>
<proteinExistence type="predicted"/>